<dbReference type="GO" id="GO:0046872">
    <property type="term" value="F:metal ion binding"/>
    <property type="evidence" value="ECO:0007669"/>
    <property type="project" value="UniProtKB-KW"/>
</dbReference>
<proteinExistence type="inferred from homology"/>
<comment type="caution">
    <text evidence="12">The sequence shown here is derived from an EMBL/GenBank/DDBJ whole genome shotgun (WGS) entry which is preliminary data.</text>
</comment>
<feature type="compositionally biased region" description="Low complexity" evidence="10">
    <location>
        <begin position="833"/>
        <end position="849"/>
    </location>
</feature>
<dbReference type="InterPro" id="IPR035892">
    <property type="entry name" value="C2_domain_sf"/>
</dbReference>
<feature type="region of interest" description="Disordered" evidence="10">
    <location>
        <begin position="287"/>
        <end position="364"/>
    </location>
</feature>
<keyword evidence="6" id="KW-0862">Zinc</keyword>
<dbReference type="GO" id="GO:1990845">
    <property type="term" value="P:adaptive thermogenesis"/>
    <property type="evidence" value="ECO:0007669"/>
    <property type="project" value="UniProtKB-ARBA"/>
</dbReference>
<dbReference type="SUPFAM" id="SSF49562">
    <property type="entry name" value="C2 domain (Calcium/lipid-binding domain, CaLB)"/>
    <property type="match status" value="1"/>
</dbReference>
<dbReference type="PRINTS" id="PR00390">
    <property type="entry name" value="PHPHLIPASEC"/>
</dbReference>
<dbReference type="PROSITE" id="PS50007">
    <property type="entry name" value="PIPLC_X_DOMAIN"/>
    <property type="match status" value="1"/>
</dbReference>
<keyword evidence="5 9" id="KW-0378">Hydrolase</keyword>
<dbReference type="FunFam" id="3.40.630.10:FF:000027">
    <property type="entry name" value="N-fatty-acyl-amino acid synthase/hydrolase PM20D1"/>
    <property type="match status" value="1"/>
</dbReference>
<keyword evidence="3" id="KW-0645">Protease</keyword>
<dbReference type="FunFam" id="1.10.150.900:FF:000003">
    <property type="entry name" value="N-fatty-acyl-amino acid synthase/hydrolase PM20D1"/>
    <property type="match status" value="1"/>
</dbReference>
<dbReference type="GO" id="GO:0004435">
    <property type="term" value="F:phosphatidylinositol-4,5-bisphosphate phospholipase C activity"/>
    <property type="evidence" value="ECO:0007669"/>
    <property type="project" value="UniProtKB-EC"/>
</dbReference>
<evidence type="ECO:0000313" key="13">
    <source>
        <dbReference type="Proteomes" id="UP001342314"/>
    </source>
</evidence>
<dbReference type="InterPro" id="IPR011992">
    <property type="entry name" value="EF-hand-dom_pair"/>
</dbReference>
<feature type="compositionally biased region" description="Pro residues" evidence="10">
    <location>
        <begin position="346"/>
        <end position="355"/>
    </location>
</feature>
<dbReference type="EC" id="3.1.4.11" evidence="2 9"/>
<dbReference type="GO" id="GO:0006520">
    <property type="term" value="P:amino acid metabolic process"/>
    <property type="evidence" value="ECO:0007669"/>
    <property type="project" value="UniProtKB-ARBA"/>
</dbReference>
<dbReference type="CDD" id="cd05674">
    <property type="entry name" value="M20_yscS"/>
    <property type="match status" value="1"/>
</dbReference>
<evidence type="ECO:0000313" key="12">
    <source>
        <dbReference type="EMBL" id="GJN93597.1"/>
    </source>
</evidence>
<dbReference type="Proteomes" id="UP001342314">
    <property type="component" value="Unassembled WGS sequence"/>
</dbReference>
<gene>
    <name evidence="12" type="ORF">Rhopal_006654-T1</name>
</gene>
<dbReference type="PANTHER" id="PTHR10336">
    <property type="entry name" value="PHOSPHOINOSITIDE-SPECIFIC PHOSPHOLIPASE C FAMILY PROTEIN"/>
    <property type="match status" value="1"/>
</dbReference>
<dbReference type="CDD" id="cd08598">
    <property type="entry name" value="PI-PLC1c_yeast"/>
    <property type="match status" value="1"/>
</dbReference>
<dbReference type="CDD" id="cd00275">
    <property type="entry name" value="C2_PLC_like"/>
    <property type="match status" value="1"/>
</dbReference>
<dbReference type="Gene3D" id="1.10.150.900">
    <property type="match status" value="1"/>
</dbReference>
<dbReference type="InterPro" id="IPR001711">
    <property type="entry name" value="PLipase_C_Pinositol-sp_Y"/>
</dbReference>
<dbReference type="GO" id="GO:0005576">
    <property type="term" value="C:extracellular region"/>
    <property type="evidence" value="ECO:0007669"/>
    <property type="project" value="UniProtKB-ARBA"/>
</dbReference>
<evidence type="ECO:0000256" key="5">
    <source>
        <dbReference type="ARBA" id="ARBA00022801"/>
    </source>
</evidence>
<evidence type="ECO:0000256" key="1">
    <source>
        <dbReference type="ARBA" id="ARBA00006247"/>
    </source>
</evidence>
<dbReference type="Pfam" id="PF01546">
    <property type="entry name" value="Peptidase_M20"/>
    <property type="match status" value="1"/>
</dbReference>
<reference evidence="12 13" key="1">
    <citation type="submission" date="2021-12" db="EMBL/GenBank/DDBJ databases">
        <title>High titer production of polyol ester of fatty acids by Rhodotorula paludigena BS15 towards product separation-free biomass refinery.</title>
        <authorList>
            <person name="Mano J."/>
            <person name="Ono H."/>
            <person name="Tanaka T."/>
            <person name="Naito K."/>
            <person name="Sushida H."/>
            <person name="Ike M."/>
            <person name="Tokuyasu K."/>
            <person name="Kitaoka M."/>
        </authorList>
    </citation>
    <scope>NUCLEOTIDE SEQUENCE [LARGE SCALE GENOMIC DNA]</scope>
    <source>
        <strain evidence="12 13">BS15</strain>
    </source>
</reference>
<evidence type="ECO:0000256" key="6">
    <source>
        <dbReference type="ARBA" id="ARBA00022833"/>
    </source>
</evidence>
<dbReference type="SMART" id="SM00149">
    <property type="entry name" value="PLCYc"/>
    <property type="match status" value="1"/>
</dbReference>
<dbReference type="SUPFAM" id="SSF47473">
    <property type="entry name" value="EF-hand"/>
    <property type="match status" value="1"/>
</dbReference>
<dbReference type="Gene3D" id="3.30.70.360">
    <property type="match status" value="1"/>
</dbReference>
<evidence type="ECO:0000256" key="10">
    <source>
        <dbReference type="SAM" id="MobiDB-lite"/>
    </source>
</evidence>
<name>A0AAV5GWA5_9BASI</name>
<dbReference type="EMBL" id="BQKY01000014">
    <property type="protein sequence ID" value="GJN93597.1"/>
    <property type="molecule type" value="Genomic_DNA"/>
</dbReference>
<dbReference type="Gene3D" id="2.60.40.150">
    <property type="entry name" value="C2 domain"/>
    <property type="match status" value="1"/>
</dbReference>
<evidence type="ECO:0000256" key="3">
    <source>
        <dbReference type="ARBA" id="ARBA00022670"/>
    </source>
</evidence>
<dbReference type="SUPFAM" id="SSF55031">
    <property type="entry name" value="Bacterial exopeptidase dimerisation domain"/>
    <property type="match status" value="1"/>
</dbReference>
<dbReference type="GO" id="GO:0048015">
    <property type="term" value="P:phosphatidylinositol-mediated signaling"/>
    <property type="evidence" value="ECO:0007669"/>
    <property type="project" value="TreeGrafter"/>
</dbReference>
<organism evidence="12 13">
    <name type="scientific">Rhodotorula paludigena</name>
    <dbReference type="NCBI Taxonomy" id="86838"/>
    <lineage>
        <taxon>Eukaryota</taxon>
        <taxon>Fungi</taxon>
        <taxon>Dikarya</taxon>
        <taxon>Basidiomycota</taxon>
        <taxon>Pucciniomycotina</taxon>
        <taxon>Microbotryomycetes</taxon>
        <taxon>Sporidiobolales</taxon>
        <taxon>Sporidiobolaceae</taxon>
        <taxon>Rhodotorula</taxon>
    </lineage>
</organism>
<comment type="similarity">
    <text evidence="1">Belongs to the peptidase M20A family.</text>
</comment>
<evidence type="ECO:0000256" key="9">
    <source>
        <dbReference type="RuleBase" id="RU361133"/>
    </source>
</evidence>
<dbReference type="InterPro" id="IPR017946">
    <property type="entry name" value="PLC-like_Pdiesterase_TIM-brl"/>
</dbReference>
<dbReference type="SUPFAM" id="SSF51695">
    <property type="entry name" value="PLC-like phosphodiesterases"/>
    <property type="match status" value="1"/>
</dbReference>
<dbReference type="InterPro" id="IPR001192">
    <property type="entry name" value="PI-PLC_fam"/>
</dbReference>
<evidence type="ECO:0000259" key="11">
    <source>
        <dbReference type="PROSITE" id="PS50008"/>
    </source>
</evidence>
<dbReference type="InterPro" id="IPR008775">
    <property type="entry name" value="Phytyl_CoA_dOase-like"/>
</dbReference>
<dbReference type="Gene3D" id="3.20.20.190">
    <property type="entry name" value="Phosphatidylinositol (PI) phosphodiesterase"/>
    <property type="match status" value="1"/>
</dbReference>
<evidence type="ECO:0000256" key="2">
    <source>
        <dbReference type="ARBA" id="ARBA00012368"/>
    </source>
</evidence>
<dbReference type="InterPro" id="IPR002933">
    <property type="entry name" value="Peptidase_M20"/>
</dbReference>
<comment type="catalytic activity">
    <reaction evidence="9">
        <text>a 1,2-diacyl-sn-glycero-3-phospho-(1D-myo-inositol-4,5-bisphosphate) + H2O = 1D-myo-inositol 1,4,5-trisphosphate + a 1,2-diacyl-sn-glycerol + H(+)</text>
        <dbReference type="Rhea" id="RHEA:33179"/>
        <dbReference type="ChEBI" id="CHEBI:15377"/>
        <dbReference type="ChEBI" id="CHEBI:15378"/>
        <dbReference type="ChEBI" id="CHEBI:17815"/>
        <dbReference type="ChEBI" id="CHEBI:58456"/>
        <dbReference type="ChEBI" id="CHEBI:203600"/>
        <dbReference type="EC" id="3.1.4.11"/>
    </reaction>
</comment>
<dbReference type="GO" id="GO:0016810">
    <property type="term" value="F:hydrolase activity, acting on carbon-nitrogen (but not peptide) bonds"/>
    <property type="evidence" value="ECO:0007669"/>
    <property type="project" value="UniProtKB-ARBA"/>
</dbReference>
<keyword evidence="4" id="KW-0479">Metal-binding</keyword>
<feature type="compositionally biased region" description="Polar residues" evidence="10">
    <location>
        <begin position="882"/>
        <end position="906"/>
    </location>
</feature>
<dbReference type="GO" id="GO:0008233">
    <property type="term" value="F:peptidase activity"/>
    <property type="evidence" value="ECO:0007669"/>
    <property type="project" value="UniProtKB-KW"/>
</dbReference>
<keyword evidence="8 9" id="KW-0443">Lipid metabolism</keyword>
<dbReference type="GO" id="GO:0043605">
    <property type="term" value="P:amide catabolic process"/>
    <property type="evidence" value="ECO:0007669"/>
    <property type="project" value="UniProtKB-ARBA"/>
</dbReference>
<keyword evidence="7 9" id="KW-0442">Lipid degradation</keyword>
<dbReference type="PROSITE" id="PS50008">
    <property type="entry name" value="PIPLC_Y_DOMAIN"/>
    <property type="match status" value="1"/>
</dbReference>
<dbReference type="GO" id="GO:0006508">
    <property type="term" value="P:proteolysis"/>
    <property type="evidence" value="ECO:0007669"/>
    <property type="project" value="UniProtKB-KW"/>
</dbReference>
<sequence>MPDASPAWKRELDNYGFTVVKGAVPAERAKQYEERAYEWAAHFGWRKDDKSTWNADHLPIGENGLIVDYGVAHEKWVWDARLEPQVIETFEQLWGNNELIVSFDAINFSLPVGTHARTDLKPAAPWPHIDQQPEPKNRPSLQFELCQGLLAMTPSGPNDGGLVVLKGSHKLLPRFFAETGGVKPEQDWGEKNYYTFTEEDIRWLKKQPGVEEIKVETSPGDLILWDSRTIHWNRTPTADQVRVVVYTCYAPKSMASEAVLAKRAECFEQRLATTHWPAPFVVVPRHEYGRPQRDGVTDPKEHDRPLQEPSAPPVAAAPLQQSLHQPADPVKPPAHAEQPPSDPKDVPAPTPPPPVSRSSASRQSGSAFVIPGQLVKPGLGMLKVSVKSARRVKSRRVWLELASEMPEDGEVGLEVGIGVVGGQDVRFSRASNYASVPLSRIRDLRFGAAGSPYRTSLHLPPSVEPRWMTVIYTVPTSSSSFLGGPAFKLVHFVANTQQDLQIVQETLEGFREGRIARGFADASAGEPEPTAEEAGKVVYESEVHALCARLGMGMSKADITEAFRKTAAPNDFLDFKAFQAFVKLLKRRADIEEIYHVCLGAEKAGFDEAGWSKFLREVQGIDSSDPALTKTFAKYASPLSGAVDVEGFASFLMSSDNAVIKDEAKQDMTRPMPEYFISSSHNTYLIGSQFQGKSTVEGYIRALQQGCRSVELDVWDGDNGEPAVTHGHTLTTKLPVRNVLQAIAQYAFLASPYPVVLSVEVHCELEQQDKLAAILHETLGDRLVCRRIDEMEHDKDLEKLPSPADLKGRFLIKAKNKSITSNENGFPLKLVPSGDDSSSSEVSSTSSSDSDFKNSKFYRAIRQFRGSDSSNSHRPQILRAGSSRSSQTPSLTPSTASNNITGSELSVSPPAMPMPSPPPIPTKPKDMAMSHSLASLLVYTIGVKARGFNKKEKYAATHVISLGESRLTKMLRDEATRQDFVSHNRGHLTRAYPKGSRLTSSNFAPHHMWAAGVQLVALNWQTFDIGMELNSAMFARAGRCGYILKPEFLRKKGAEKDKVAALRSEKYRLEVEVRLRGVLAKLQADLASLQVISAQQLPRPPRTDSDSNNVDPFVEISLYVPGVVNPQKRRTPVFSFIFSSHPSPGMLDLVFLRFEVLNARGNVKAAMEEGKGEHVGAYTIAVGALLPGYRHVPLYDSLGDQHLFSTLFIKSRVVEPRNVGPDWKPHEQDGYKELAVERLQGAVQVRTESFDDMGDHTDPRFEVMGNLHAYLEKTFPRVYAKLDVDKVQQYGLLLTWKGSDEKLKPIVLMAHQDTVPVNPATMDSWTYPPWSATLDEDGWMWGRGTTDCKNTLIAIFSTLDKLIEDDFEPTRTIILSSGFDEEIGGSRSARFLAQEIEARYGKDGVAFILDEGFTGIEDAYGRTLARFGVAEKGAVSLKLEVLTTGGHSSIPRGRHTGIGALARIIAALEDHPDTPRLREGNPVLQQLQCIADYGDVDKRWKKRVRNPHAWKKLGLEMAKTDPIARAFLATTQAVDLIEGGVKINALPEYASASVNYRIDFLSSVNATLERINSVVEPVVKSLGLNFSSYGSHADIGNNVVRLSVIEGSGIEPAPLTPTEGPAWDLMAGTTRHIWKDAVVTPSGMVANTDTKWTWSLTPNIYRFVPSRLDQVLNFHTVDERIHINAHLSAIEFFYKLLRNTEGWEAP</sequence>
<accession>A0AAV5GWA5</accession>
<dbReference type="GO" id="GO:0043604">
    <property type="term" value="P:amide biosynthetic process"/>
    <property type="evidence" value="ECO:0007669"/>
    <property type="project" value="UniProtKB-ARBA"/>
</dbReference>
<protein>
    <recommendedName>
        <fullName evidence="2 9">Phosphoinositide phospholipase C</fullName>
        <ecNumber evidence="2 9">3.1.4.11</ecNumber>
    </recommendedName>
</protein>
<dbReference type="Pfam" id="PF05721">
    <property type="entry name" value="PhyH"/>
    <property type="match status" value="1"/>
</dbReference>
<dbReference type="Pfam" id="PF00387">
    <property type="entry name" value="PI-PLC-Y"/>
    <property type="match status" value="1"/>
</dbReference>
<feature type="region of interest" description="Disordered" evidence="10">
    <location>
        <begin position="863"/>
        <end position="925"/>
    </location>
</feature>
<evidence type="ECO:0000256" key="4">
    <source>
        <dbReference type="ARBA" id="ARBA00022723"/>
    </source>
</evidence>
<dbReference type="SUPFAM" id="SSF51197">
    <property type="entry name" value="Clavaminate synthase-like"/>
    <property type="match status" value="1"/>
</dbReference>
<keyword evidence="13" id="KW-1185">Reference proteome</keyword>
<dbReference type="InterPro" id="IPR036264">
    <property type="entry name" value="Bact_exopeptidase_dim_dom"/>
</dbReference>
<dbReference type="GO" id="GO:0016042">
    <property type="term" value="P:lipid catabolic process"/>
    <property type="evidence" value="ECO:0007669"/>
    <property type="project" value="UniProtKB-KW"/>
</dbReference>
<dbReference type="InterPro" id="IPR011650">
    <property type="entry name" value="Peptidase_M20_dimer"/>
</dbReference>
<feature type="compositionally biased region" description="Pro residues" evidence="10">
    <location>
        <begin position="910"/>
        <end position="922"/>
    </location>
</feature>
<feature type="domain" description="PI-PLC Y-box" evidence="11">
    <location>
        <begin position="933"/>
        <end position="1050"/>
    </location>
</feature>
<dbReference type="Gene3D" id="3.40.630.10">
    <property type="entry name" value="Zn peptidases"/>
    <property type="match status" value="1"/>
</dbReference>
<evidence type="ECO:0000256" key="8">
    <source>
        <dbReference type="ARBA" id="ARBA00023098"/>
    </source>
</evidence>
<dbReference type="SUPFAM" id="SSF53187">
    <property type="entry name" value="Zn-dependent exopeptidases"/>
    <property type="match status" value="1"/>
</dbReference>
<dbReference type="GO" id="GO:0051209">
    <property type="term" value="P:release of sequestered calcium ion into cytosol"/>
    <property type="evidence" value="ECO:0007669"/>
    <property type="project" value="TreeGrafter"/>
</dbReference>
<dbReference type="Pfam" id="PF00388">
    <property type="entry name" value="PI-PLC-X"/>
    <property type="match status" value="1"/>
</dbReference>
<feature type="region of interest" description="Disordered" evidence="10">
    <location>
        <begin position="823"/>
        <end position="851"/>
    </location>
</feature>
<evidence type="ECO:0000256" key="7">
    <source>
        <dbReference type="ARBA" id="ARBA00022963"/>
    </source>
</evidence>
<dbReference type="Pfam" id="PF07687">
    <property type="entry name" value="M20_dimer"/>
    <property type="match status" value="1"/>
</dbReference>
<feature type="compositionally biased region" description="Basic and acidic residues" evidence="10">
    <location>
        <begin position="287"/>
        <end position="306"/>
    </location>
</feature>
<dbReference type="PANTHER" id="PTHR10336:SF36">
    <property type="entry name" value="1-PHOSPHATIDYLINOSITOL 4,5-BISPHOSPHATE PHOSPHODIESTERASE BETA-4"/>
    <property type="match status" value="1"/>
</dbReference>
<dbReference type="Gene3D" id="2.60.120.620">
    <property type="entry name" value="q2cbj1_9rhob like domain"/>
    <property type="match status" value="1"/>
</dbReference>
<dbReference type="InterPro" id="IPR000909">
    <property type="entry name" value="PLipase_C_PInositol-sp_X_dom"/>
</dbReference>
<dbReference type="SMART" id="SM00148">
    <property type="entry name" value="PLCXc"/>
    <property type="match status" value="1"/>
</dbReference>